<evidence type="ECO:0000313" key="3">
    <source>
        <dbReference type="Proteomes" id="UP000298488"/>
    </source>
</evidence>
<proteinExistence type="predicted"/>
<dbReference type="EMBL" id="SOFI01000003">
    <property type="protein sequence ID" value="TFB80865.1"/>
    <property type="molecule type" value="Genomic_DNA"/>
</dbReference>
<feature type="region of interest" description="Disordered" evidence="1">
    <location>
        <begin position="1"/>
        <end position="22"/>
    </location>
</feature>
<accession>A0A4R8VDL8</accession>
<sequence length="22" mass="2596">MNDDEFYVPTDPMDELQCDSCQ</sequence>
<dbReference type="AlphaFoldDB" id="A0A4R8VDL8"/>
<keyword evidence="3" id="KW-1185">Reference proteome</keyword>
<dbReference type="Proteomes" id="UP000298488">
    <property type="component" value="Unassembled WGS sequence"/>
</dbReference>
<gene>
    <name evidence="2" type="ORF">E3N84_10155</name>
</gene>
<reference evidence="2 3" key="1">
    <citation type="submission" date="2019-03" db="EMBL/GenBank/DDBJ databases">
        <title>Genomics of glacier-inhabiting Cryobacterium strains.</title>
        <authorList>
            <person name="Liu Q."/>
            <person name="Xin Y.-H."/>
        </authorList>
    </citation>
    <scope>NUCLEOTIDE SEQUENCE [LARGE SCALE GENOMIC DNA]</scope>
    <source>
        <strain evidence="2 3">CGMCC 1.10440</strain>
    </source>
</reference>
<name>A0A4R8VDL8_9MICO</name>
<comment type="caution">
    <text evidence="2">The sequence shown here is derived from an EMBL/GenBank/DDBJ whole genome shotgun (WGS) entry which is preliminary data.</text>
</comment>
<protein>
    <submittedName>
        <fullName evidence="2">Ribonucleotide-diphosphate reductase subunit beta</fullName>
    </submittedName>
</protein>
<evidence type="ECO:0000256" key="1">
    <source>
        <dbReference type="SAM" id="MobiDB-lite"/>
    </source>
</evidence>
<organism evidence="2 3">
    <name type="scientific">Terrimesophilobacter mesophilus</name>
    <dbReference type="NCBI Taxonomy" id="433647"/>
    <lineage>
        <taxon>Bacteria</taxon>
        <taxon>Bacillati</taxon>
        <taxon>Actinomycetota</taxon>
        <taxon>Actinomycetes</taxon>
        <taxon>Micrococcales</taxon>
        <taxon>Microbacteriaceae</taxon>
        <taxon>Terrimesophilobacter</taxon>
    </lineage>
</organism>
<evidence type="ECO:0000313" key="2">
    <source>
        <dbReference type="EMBL" id="TFB80865.1"/>
    </source>
</evidence>